<name>A0A6H5I761_9HYME</name>
<evidence type="ECO:0000313" key="2">
    <source>
        <dbReference type="Proteomes" id="UP000479190"/>
    </source>
</evidence>
<sequence length="142" mass="16659">MSNEGQQDRKNSVHQALINHLKIVHSGQIWMNAITKTWMMKELGEESVREIYRSDPEILREIALARRTRFGNTAVSLLDVCTYPTNKAYRQLQLLNWESIVYNAERFGQFIRIGPTIKGCLTSALVRQFFDENRAKYLKEYF</sequence>
<protein>
    <submittedName>
        <fullName evidence="1">Uncharacterized protein</fullName>
    </submittedName>
</protein>
<dbReference type="EMBL" id="CADCXV010000702">
    <property type="protein sequence ID" value="CAB0033216.1"/>
    <property type="molecule type" value="Genomic_DNA"/>
</dbReference>
<proteinExistence type="predicted"/>
<organism evidence="1 2">
    <name type="scientific">Trichogramma brassicae</name>
    <dbReference type="NCBI Taxonomy" id="86971"/>
    <lineage>
        <taxon>Eukaryota</taxon>
        <taxon>Metazoa</taxon>
        <taxon>Ecdysozoa</taxon>
        <taxon>Arthropoda</taxon>
        <taxon>Hexapoda</taxon>
        <taxon>Insecta</taxon>
        <taxon>Pterygota</taxon>
        <taxon>Neoptera</taxon>
        <taxon>Endopterygota</taxon>
        <taxon>Hymenoptera</taxon>
        <taxon>Apocrita</taxon>
        <taxon>Proctotrupomorpha</taxon>
        <taxon>Chalcidoidea</taxon>
        <taxon>Trichogrammatidae</taxon>
        <taxon>Trichogramma</taxon>
    </lineage>
</organism>
<evidence type="ECO:0000313" key="1">
    <source>
        <dbReference type="EMBL" id="CAB0033216.1"/>
    </source>
</evidence>
<accession>A0A6H5I761</accession>
<keyword evidence="2" id="KW-1185">Reference proteome</keyword>
<dbReference type="AlphaFoldDB" id="A0A6H5I761"/>
<reference evidence="1 2" key="1">
    <citation type="submission" date="2020-02" db="EMBL/GenBank/DDBJ databases">
        <authorList>
            <person name="Ferguson B K."/>
        </authorList>
    </citation>
    <scope>NUCLEOTIDE SEQUENCE [LARGE SCALE GENOMIC DNA]</scope>
</reference>
<gene>
    <name evidence="1" type="ORF">TBRA_LOCUS5133</name>
</gene>
<dbReference type="Proteomes" id="UP000479190">
    <property type="component" value="Unassembled WGS sequence"/>
</dbReference>